<dbReference type="InterPro" id="IPR018490">
    <property type="entry name" value="cNMP-bd_dom_sf"/>
</dbReference>
<dbReference type="Pfam" id="PF00027">
    <property type="entry name" value="cNMP_binding"/>
    <property type="match status" value="1"/>
</dbReference>
<gene>
    <name evidence="4" type="ORF">E1B00_10620</name>
</gene>
<dbReference type="PANTHER" id="PTHR33121">
    <property type="entry name" value="CYCLIC DI-GMP PHOSPHODIESTERASE PDEF"/>
    <property type="match status" value="1"/>
</dbReference>
<dbReference type="InterPro" id="IPR050706">
    <property type="entry name" value="Cyclic-di-GMP_PDE-like"/>
</dbReference>
<dbReference type="InterPro" id="IPR014710">
    <property type="entry name" value="RmlC-like_jellyroll"/>
</dbReference>
<dbReference type="GO" id="GO:0005737">
    <property type="term" value="C:cytoplasm"/>
    <property type="evidence" value="ECO:0007669"/>
    <property type="project" value="UniProtKB-SubCell"/>
</dbReference>
<comment type="caution">
    <text evidence="4">The sequence shown here is derived from an EMBL/GenBank/DDBJ whole genome shotgun (WGS) entry which is preliminary data.</text>
</comment>
<proteinExistence type="predicted"/>
<dbReference type="InterPro" id="IPR035919">
    <property type="entry name" value="EAL_sf"/>
</dbReference>
<accession>A0A5C4RS56</accession>
<evidence type="ECO:0000313" key="5">
    <source>
        <dbReference type="Proteomes" id="UP000305760"/>
    </source>
</evidence>
<dbReference type="InterPro" id="IPR000595">
    <property type="entry name" value="cNMP-bd_dom"/>
</dbReference>
<dbReference type="SMART" id="SM00100">
    <property type="entry name" value="cNMP"/>
    <property type="match status" value="1"/>
</dbReference>
<feature type="domain" description="EAL" evidence="3">
    <location>
        <begin position="143"/>
        <end position="393"/>
    </location>
</feature>
<dbReference type="AlphaFoldDB" id="A0A5C4RS56"/>
<dbReference type="SUPFAM" id="SSF141868">
    <property type="entry name" value="EAL domain-like"/>
    <property type="match status" value="1"/>
</dbReference>
<comment type="subcellular location">
    <subcellularLocation>
        <location evidence="1">Cytoplasm</location>
    </subcellularLocation>
</comment>
<dbReference type="Proteomes" id="UP000305760">
    <property type="component" value="Unassembled WGS sequence"/>
</dbReference>
<evidence type="ECO:0000259" key="2">
    <source>
        <dbReference type="PROSITE" id="PS50042"/>
    </source>
</evidence>
<evidence type="ECO:0000313" key="4">
    <source>
        <dbReference type="EMBL" id="TNJ33779.1"/>
    </source>
</evidence>
<evidence type="ECO:0000259" key="3">
    <source>
        <dbReference type="PROSITE" id="PS50883"/>
    </source>
</evidence>
<dbReference type="Gene3D" id="2.60.120.10">
    <property type="entry name" value="Jelly Rolls"/>
    <property type="match status" value="1"/>
</dbReference>
<organism evidence="4 5">
    <name type="scientific">Arenimonas terrae</name>
    <dbReference type="NCBI Taxonomy" id="2546226"/>
    <lineage>
        <taxon>Bacteria</taxon>
        <taxon>Pseudomonadati</taxon>
        <taxon>Pseudomonadota</taxon>
        <taxon>Gammaproteobacteria</taxon>
        <taxon>Lysobacterales</taxon>
        <taxon>Lysobacteraceae</taxon>
        <taxon>Arenimonas</taxon>
    </lineage>
</organism>
<keyword evidence="5" id="KW-1185">Reference proteome</keyword>
<dbReference type="InterPro" id="IPR001633">
    <property type="entry name" value="EAL_dom"/>
</dbReference>
<dbReference type="SUPFAM" id="SSF51206">
    <property type="entry name" value="cAMP-binding domain-like"/>
    <property type="match status" value="1"/>
</dbReference>
<dbReference type="GO" id="GO:0071111">
    <property type="term" value="F:cyclic-guanylate-specific phosphodiesterase activity"/>
    <property type="evidence" value="ECO:0007669"/>
    <property type="project" value="InterPro"/>
</dbReference>
<dbReference type="Gene3D" id="3.20.20.450">
    <property type="entry name" value="EAL domain"/>
    <property type="match status" value="1"/>
</dbReference>
<dbReference type="PROSITE" id="PS00889">
    <property type="entry name" value="CNMP_BINDING_2"/>
    <property type="match status" value="1"/>
</dbReference>
<sequence>MNHGARGEGMSPLRVQLEAGDLLFREGDEPGAAFLIESGTIEVKTHQRGDEVVLSLLGPGDLVGEMAVIDDAPRTATATAVSAAVLFPLDRQQIADRLAATDPIVRSLLEGQLKRYRGALAALQGKQPMPDTPTPSERLGTGRIRLEAQLREALANRHLELSYQPLLSVAEDRVAGFEALVRWNHPERGWISPGEFVALAEETSLIVPVGEYVIDTACDAVGRLIAAGTCRAPFVAVNVSARQLAHPGLIERIVARVDAARLPRGSLKIEITESQVLDYTLVAGIIDVCHGHGIKVALDDFGTGYSHLCHLHRLPFDTIKVDQSFSRSMLDDVRSMAIVETIVRLGHALSADIVVEGIETPEQLEALRRLGCQYAQGYLIGRPQRLDVLLASG</sequence>
<dbReference type="SMART" id="SM00052">
    <property type="entry name" value="EAL"/>
    <property type="match status" value="1"/>
</dbReference>
<dbReference type="CDD" id="cd01948">
    <property type="entry name" value="EAL"/>
    <property type="match status" value="1"/>
</dbReference>
<feature type="domain" description="Cyclic nucleotide-binding" evidence="2">
    <location>
        <begin position="17"/>
        <end position="115"/>
    </location>
</feature>
<dbReference type="InterPro" id="IPR018488">
    <property type="entry name" value="cNMP-bd_CS"/>
</dbReference>
<dbReference type="EMBL" id="SMDR01000002">
    <property type="protein sequence ID" value="TNJ33779.1"/>
    <property type="molecule type" value="Genomic_DNA"/>
</dbReference>
<reference evidence="4 5" key="1">
    <citation type="submission" date="2019-03" db="EMBL/GenBank/DDBJ databases">
        <title>Arenimonas daejeonensis sp. nov., isolated from compost.</title>
        <authorList>
            <person name="Jeon C.O."/>
        </authorList>
    </citation>
    <scope>NUCLEOTIDE SEQUENCE [LARGE SCALE GENOMIC DNA]</scope>
    <source>
        <strain evidence="4 5">R29</strain>
    </source>
</reference>
<protein>
    <submittedName>
        <fullName evidence="4">EAL domain-containing protein</fullName>
    </submittedName>
</protein>
<dbReference type="CDD" id="cd00038">
    <property type="entry name" value="CAP_ED"/>
    <property type="match status" value="1"/>
</dbReference>
<dbReference type="OrthoDB" id="9812358at2"/>
<dbReference type="PROSITE" id="PS50042">
    <property type="entry name" value="CNMP_BINDING_3"/>
    <property type="match status" value="1"/>
</dbReference>
<dbReference type="PROSITE" id="PS50883">
    <property type="entry name" value="EAL"/>
    <property type="match status" value="1"/>
</dbReference>
<dbReference type="Pfam" id="PF00563">
    <property type="entry name" value="EAL"/>
    <property type="match status" value="1"/>
</dbReference>
<evidence type="ECO:0000256" key="1">
    <source>
        <dbReference type="ARBA" id="ARBA00004496"/>
    </source>
</evidence>
<dbReference type="PANTHER" id="PTHR33121:SF71">
    <property type="entry name" value="OXYGEN SENSOR PROTEIN DOSP"/>
    <property type="match status" value="1"/>
</dbReference>
<name>A0A5C4RS56_9GAMM</name>